<dbReference type="OrthoDB" id="4287477at2"/>
<name>R4YZR9_9ACTN</name>
<dbReference type="Pfam" id="PF00300">
    <property type="entry name" value="His_Phos_1"/>
    <property type="match status" value="1"/>
</dbReference>
<reference evidence="1 2" key="1">
    <citation type="journal article" date="2013" name="ISME J.">
        <title>Metabolic model for the filamentous 'Candidatus Microthrix parvicella' based on genomic and metagenomic analyses.</title>
        <authorList>
            <person name="Jon McIlroy S."/>
            <person name="Kristiansen R."/>
            <person name="Albertsen M."/>
            <person name="Michael Karst S."/>
            <person name="Rossetti S."/>
            <person name="Lund Nielsen J."/>
            <person name="Tandoi V."/>
            <person name="James Seviour R."/>
            <person name="Nielsen P.H."/>
        </authorList>
    </citation>
    <scope>NUCLEOTIDE SEQUENCE [LARGE SCALE GENOMIC DNA]</scope>
    <source>
        <strain evidence="1 2">RN1</strain>
    </source>
</reference>
<dbReference type="InterPro" id="IPR013078">
    <property type="entry name" value="His_Pase_superF_clade-1"/>
</dbReference>
<protein>
    <recommendedName>
        <fullName evidence="3">Histidine phosphatase family protein</fullName>
    </recommendedName>
</protein>
<dbReference type="EMBL" id="CANL01000025">
    <property type="protein sequence ID" value="CCM63963.1"/>
    <property type="molecule type" value="Genomic_DNA"/>
</dbReference>
<dbReference type="CDD" id="cd07067">
    <property type="entry name" value="HP_PGM_like"/>
    <property type="match status" value="1"/>
</dbReference>
<dbReference type="InterPro" id="IPR029033">
    <property type="entry name" value="His_PPase_superfam"/>
</dbReference>
<dbReference type="SMART" id="SM00855">
    <property type="entry name" value="PGAM"/>
    <property type="match status" value="1"/>
</dbReference>
<dbReference type="STRING" id="1229780.BN381_310059"/>
<sequence length="162" mass="17534">MTLYLVRHGKAGTRDNSDPLDTQRHLDRKGLRQAVWMADQLGGRPIGALWSSPLPRCLETVEPIAARLGLDVEPTEALTEGTDLEITWRVVEQALLRGTDTVLCSHGDLIPALIHRAECRGMTVEGPAGFVKGSIWILTVDGDRISGGTYVAPPATSELPNS</sequence>
<evidence type="ECO:0000313" key="1">
    <source>
        <dbReference type="EMBL" id="CCM63963.1"/>
    </source>
</evidence>
<keyword evidence="2" id="KW-1185">Reference proteome</keyword>
<gene>
    <name evidence="1" type="ORF">BN381_310059</name>
</gene>
<comment type="caution">
    <text evidence="1">The sequence shown here is derived from an EMBL/GenBank/DDBJ whole genome shotgun (WGS) entry which is preliminary data.</text>
</comment>
<dbReference type="AlphaFoldDB" id="R4YZR9"/>
<dbReference type="RefSeq" id="WP_012227352.1">
    <property type="nucleotide sequence ID" value="NZ_HG422565.1"/>
</dbReference>
<dbReference type="HOGENOM" id="CLU_1694127_0_0_11"/>
<dbReference type="eggNOG" id="COG2062">
    <property type="taxonomic scope" value="Bacteria"/>
</dbReference>
<dbReference type="SUPFAM" id="SSF53254">
    <property type="entry name" value="Phosphoglycerate mutase-like"/>
    <property type="match status" value="1"/>
</dbReference>
<evidence type="ECO:0008006" key="3">
    <source>
        <dbReference type="Google" id="ProtNLM"/>
    </source>
</evidence>
<dbReference type="Gene3D" id="3.40.50.1240">
    <property type="entry name" value="Phosphoglycerate mutase-like"/>
    <property type="match status" value="1"/>
</dbReference>
<proteinExistence type="predicted"/>
<organism evidence="1 2">
    <name type="scientific">Candidatus Neomicrothrix parvicella RN1</name>
    <dbReference type="NCBI Taxonomy" id="1229780"/>
    <lineage>
        <taxon>Bacteria</taxon>
        <taxon>Bacillati</taxon>
        <taxon>Actinomycetota</taxon>
        <taxon>Acidimicrobiia</taxon>
        <taxon>Acidimicrobiales</taxon>
        <taxon>Microthrixaceae</taxon>
        <taxon>Candidatus Neomicrothrix</taxon>
    </lineage>
</organism>
<accession>R4YZR9</accession>
<evidence type="ECO:0000313" key="2">
    <source>
        <dbReference type="Proteomes" id="UP000018291"/>
    </source>
</evidence>
<dbReference type="Proteomes" id="UP000018291">
    <property type="component" value="Unassembled WGS sequence"/>
</dbReference>